<sequence length="243" mass="27751">MSILGRRTAIISLGCSCQVARQIKLYEPRLSELTGDSLKRSRFPFDWLISPLNGIEQVLNRPSAPGPDDVEFHPAVFKKAVFWKSRHVYFWHDFLVDGRVDIPAAFAENQEKYRHAFEKFARLGAWSRRIFVLANTQNNLDDVRARAPACDFSFSAARIARIAARLDAIFPDGRNELITVAYRSRITDNPADWPAEPYLLEPDLSDWEGDDAAWAQVFEAYFDRNREQESRPGTTGMVGERAL</sequence>
<accession>A0A1M6KGT2</accession>
<reference evidence="1 2" key="1">
    <citation type="submission" date="2016-11" db="EMBL/GenBank/DDBJ databases">
        <authorList>
            <person name="Jaros S."/>
            <person name="Januszkiewicz K."/>
            <person name="Wedrychowicz H."/>
        </authorList>
    </citation>
    <scope>NUCLEOTIDE SEQUENCE [LARGE SCALE GENOMIC DNA]</scope>
    <source>
        <strain evidence="1 2">DSM 14916</strain>
    </source>
</reference>
<keyword evidence="2" id="KW-1185">Reference proteome</keyword>
<dbReference type="AlphaFoldDB" id="A0A1M6KGT2"/>
<proteinExistence type="predicted"/>
<evidence type="ECO:0008006" key="3">
    <source>
        <dbReference type="Google" id="ProtNLM"/>
    </source>
</evidence>
<dbReference type="OrthoDB" id="8348025at2"/>
<dbReference type="EMBL" id="FQZF01000016">
    <property type="protein sequence ID" value="SHJ58174.1"/>
    <property type="molecule type" value="Genomic_DNA"/>
</dbReference>
<dbReference type="RefSeq" id="WP_139281351.1">
    <property type="nucleotide sequence ID" value="NZ_FQZF01000016.1"/>
</dbReference>
<evidence type="ECO:0000313" key="1">
    <source>
        <dbReference type="EMBL" id="SHJ58174.1"/>
    </source>
</evidence>
<evidence type="ECO:0000313" key="2">
    <source>
        <dbReference type="Proteomes" id="UP000184387"/>
    </source>
</evidence>
<name>A0A1M6KGT2_9PROT</name>
<organism evidence="1 2">
    <name type="scientific">Muricoccus roseus</name>
    <dbReference type="NCBI Taxonomy" id="198092"/>
    <lineage>
        <taxon>Bacteria</taxon>
        <taxon>Pseudomonadati</taxon>
        <taxon>Pseudomonadota</taxon>
        <taxon>Alphaproteobacteria</taxon>
        <taxon>Acetobacterales</taxon>
        <taxon>Roseomonadaceae</taxon>
        <taxon>Muricoccus</taxon>
    </lineage>
</organism>
<gene>
    <name evidence="1" type="ORF">SAMN02745194_02896</name>
</gene>
<dbReference type="Proteomes" id="UP000184387">
    <property type="component" value="Unassembled WGS sequence"/>
</dbReference>
<protein>
    <recommendedName>
        <fullName evidence="3">Papain-like cysteine peptidase</fullName>
    </recommendedName>
</protein>